<dbReference type="AlphaFoldDB" id="A0A9N9JGW4"/>
<reference evidence="2" key="1">
    <citation type="submission" date="2021-06" db="EMBL/GenBank/DDBJ databases">
        <authorList>
            <person name="Kallberg Y."/>
            <person name="Tangrot J."/>
            <person name="Rosling A."/>
        </authorList>
    </citation>
    <scope>NUCLEOTIDE SEQUENCE</scope>
    <source>
        <strain evidence="2">CL551</strain>
    </source>
</reference>
<feature type="non-terminal residue" evidence="2">
    <location>
        <position position="1"/>
    </location>
</feature>
<proteinExistence type="predicted"/>
<dbReference type="OrthoDB" id="20828at2759"/>
<feature type="domain" description="SRB8 ARM-like" evidence="1">
    <location>
        <begin position="4"/>
        <end position="109"/>
    </location>
</feature>
<dbReference type="Pfam" id="PF25326">
    <property type="entry name" value="ARM_SRB8"/>
    <property type="match status" value="1"/>
</dbReference>
<evidence type="ECO:0000313" key="2">
    <source>
        <dbReference type="EMBL" id="CAG8780945.1"/>
    </source>
</evidence>
<gene>
    <name evidence="2" type="ORF">AMORRO_LOCUS17308</name>
</gene>
<dbReference type="InterPro" id="IPR057344">
    <property type="entry name" value="ARM_SRB8"/>
</dbReference>
<dbReference type="Proteomes" id="UP000789342">
    <property type="component" value="Unassembled WGS sequence"/>
</dbReference>
<evidence type="ECO:0000259" key="1">
    <source>
        <dbReference type="Pfam" id="PF25326"/>
    </source>
</evidence>
<sequence length="145" mass="16877">IDAIRRWLIPTVKSFVQNTPIGLHNWRNRTQPGSSLLNARQFSTIVQVIELAKDYNSLLEILLWVFENSMEKSLFQLIIDTFKRHEMIWSAMGKSELILETLTKKNEKGTTDLCITKYLSSLLPETCGEKKLKLERDLQSFTFNK</sequence>
<comment type="caution">
    <text evidence="2">The sequence shown here is derived from an EMBL/GenBank/DDBJ whole genome shotgun (WGS) entry which is preliminary data.</text>
</comment>
<keyword evidence="3" id="KW-1185">Reference proteome</keyword>
<accession>A0A9N9JGW4</accession>
<name>A0A9N9JGW4_9GLOM</name>
<organism evidence="2 3">
    <name type="scientific">Acaulospora morrowiae</name>
    <dbReference type="NCBI Taxonomy" id="94023"/>
    <lineage>
        <taxon>Eukaryota</taxon>
        <taxon>Fungi</taxon>
        <taxon>Fungi incertae sedis</taxon>
        <taxon>Mucoromycota</taxon>
        <taxon>Glomeromycotina</taxon>
        <taxon>Glomeromycetes</taxon>
        <taxon>Diversisporales</taxon>
        <taxon>Acaulosporaceae</taxon>
        <taxon>Acaulospora</taxon>
    </lineage>
</organism>
<dbReference type="EMBL" id="CAJVPV010052635">
    <property type="protein sequence ID" value="CAG8780945.1"/>
    <property type="molecule type" value="Genomic_DNA"/>
</dbReference>
<evidence type="ECO:0000313" key="3">
    <source>
        <dbReference type="Proteomes" id="UP000789342"/>
    </source>
</evidence>
<feature type="non-terminal residue" evidence="2">
    <location>
        <position position="145"/>
    </location>
</feature>
<protein>
    <submittedName>
        <fullName evidence="2">13922_t:CDS:1</fullName>
    </submittedName>
</protein>